<accession>A0A8G1R8B6</accession>
<dbReference type="Proteomes" id="UP000249526">
    <property type="component" value="Unassembled WGS sequence"/>
</dbReference>
<proteinExistence type="predicted"/>
<dbReference type="RefSeq" id="XP_025518403.1">
    <property type="nucleotide sequence ID" value="XM_025654762.1"/>
</dbReference>
<dbReference type="EMBL" id="KZ825057">
    <property type="protein sequence ID" value="RAH60481.1"/>
    <property type="molecule type" value="Genomic_DNA"/>
</dbReference>
<keyword evidence="2" id="KW-1185">Reference proteome</keyword>
<protein>
    <submittedName>
        <fullName evidence="1">Uncharacterized protein</fullName>
    </submittedName>
</protein>
<evidence type="ECO:0000313" key="2">
    <source>
        <dbReference type="Proteomes" id="UP000249526"/>
    </source>
</evidence>
<gene>
    <name evidence="1" type="ORF">BO85DRAFT_228595</name>
</gene>
<evidence type="ECO:0000313" key="1">
    <source>
        <dbReference type="EMBL" id="RAH60481.1"/>
    </source>
</evidence>
<organism evidence="1 2">
    <name type="scientific">Aspergillus piperis CBS 112811</name>
    <dbReference type="NCBI Taxonomy" id="1448313"/>
    <lineage>
        <taxon>Eukaryota</taxon>
        <taxon>Fungi</taxon>
        <taxon>Dikarya</taxon>
        <taxon>Ascomycota</taxon>
        <taxon>Pezizomycotina</taxon>
        <taxon>Eurotiomycetes</taxon>
        <taxon>Eurotiomycetidae</taxon>
        <taxon>Eurotiales</taxon>
        <taxon>Aspergillaceae</taxon>
        <taxon>Aspergillus</taxon>
        <taxon>Aspergillus subgen. Circumdati</taxon>
    </lineage>
</organism>
<name>A0A8G1R8B6_9EURO</name>
<reference evidence="1 2" key="1">
    <citation type="submission" date="2018-02" db="EMBL/GenBank/DDBJ databases">
        <title>The genomes of Aspergillus section Nigri reveals drivers in fungal speciation.</title>
        <authorList>
            <consortium name="DOE Joint Genome Institute"/>
            <person name="Vesth T.C."/>
            <person name="Nybo J."/>
            <person name="Theobald S."/>
            <person name="Brandl J."/>
            <person name="Frisvad J.C."/>
            <person name="Nielsen K.F."/>
            <person name="Lyhne E.K."/>
            <person name="Kogle M.E."/>
            <person name="Kuo A."/>
            <person name="Riley R."/>
            <person name="Clum A."/>
            <person name="Nolan M."/>
            <person name="Lipzen A."/>
            <person name="Salamov A."/>
            <person name="Henrissat B."/>
            <person name="Wiebenga A."/>
            <person name="De vries R.P."/>
            <person name="Grigoriev I.V."/>
            <person name="Mortensen U.H."/>
            <person name="Andersen M.R."/>
            <person name="Baker S.E."/>
        </authorList>
    </citation>
    <scope>NUCLEOTIDE SEQUENCE [LARGE SCALE GENOMIC DNA]</scope>
    <source>
        <strain evidence="1 2">CBS 112811</strain>
    </source>
</reference>
<dbReference type="GeneID" id="37158164"/>
<sequence length="185" mass="18998">MCIRYYIRANDHKIINKILPARQQSILAGHYHALLEGLHSSAAASASASLGTSPALALLAAAAGALVFAVSSGASSASSSPSGASSSSSSTPFSSSPFSASPFSLPSSSSSSCSGTGAVFRFLEAGGAARRRLVPLVPLRPPLLLQAPLLRFPLPLLPRSRLLRSPHICSSITSAIVSIKCKGKW</sequence>
<dbReference type="AlphaFoldDB" id="A0A8G1R8B6"/>